<sequence length="68" mass="8026">MFLHHHYMEKWRRSKRRKPMTPPMASPPTSVIFSVRRAIETRTDGDCIGPHGVCFGFSRVLRQKTDRQ</sequence>
<reference evidence="2" key="1">
    <citation type="submission" date="2018-11" db="EMBL/GenBank/DDBJ databases">
        <authorList>
            <consortium name="Genoscope - CEA"/>
            <person name="William W."/>
        </authorList>
    </citation>
    <scope>NUCLEOTIDE SEQUENCE</scope>
</reference>
<accession>A0A3P6CNY8</accession>
<dbReference type="EMBL" id="LR031873">
    <property type="protein sequence ID" value="VDD09229.1"/>
    <property type="molecule type" value="Genomic_DNA"/>
</dbReference>
<organism evidence="2">
    <name type="scientific">Brassica oleracea</name>
    <name type="common">Wild cabbage</name>
    <dbReference type="NCBI Taxonomy" id="3712"/>
    <lineage>
        <taxon>Eukaryota</taxon>
        <taxon>Viridiplantae</taxon>
        <taxon>Streptophyta</taxon>
        <taxon>Embryophyta</taxon>
        <taxon>Tracheophyta</taxon>
        <taxon>Spermatophyta</taxon>
        <taxon>Magnoliopsida</taxon>
        <taxon>eudicotyledons</taxon>
        <taxon>Gunneridae</taxon>
        <taxon>Pentapetalae</taxon>
        <taxon>rosids</taxon>
        <taxon>malvids</taxon>
        <taxon>Brassicales</taxon>
        <taxon>Brassicaceae</taxon>
        <taxon>Brassiceae</taxon>
        <taxon>Brassica</taxon>
    </lineage>
</organism>
<dbReference type="AlphaFoldDB" id="A0A3P6CNY8"/>
<protein>
    <submittedName>
        <fullName evidence="2">Uncharacterized protein</fullName>
    </submittedName>
</protein>
<name>A0A3P6CNY8_BRAOL</name>
<proteinExistence type="predicted"/>
<evidence type="ECO:0000313" key="2">
    <source>
        <dbReference type="EMBL" id="VDD09229.1"/>
    </source>
</evidence>
<gene>
    <name evidence="2" type="ORF">BOLC4T24680H</name>
</gene>
<feature type="region of interest" description="Disordered" evidence="1">
    <location>
        <begin position="1"/>
        <end position="29"/>
    </location>
</feature>
<evidence type="ECO:0000256" key="1">
    <source>
        <dbReference type="SAM" id="MobiDB-lite"/>
    </source>
</evidence>
<feature type="compositionally biased region" description="Basic and acidic residues" evidence="1">
    <location>
        <begin position="1"/>
        <end position="11"/>
    </location>
</feature>